<accession>A0A6M3IU07</accession>
<name>A0A6M3IU07_9ZZZZ</name>
<evidence type="ECO:0000313" key="1">
    <source>
        <dbReference type="EMBL" id="QJA60884.1"/>
    </source>
</evidence>
<organism evidence="1">
    <name type="scientific">viral metagenome</name>
    <dbReference type="NCBI Taxonomy" id="1070528"/>
    <lineage>
        <taxon>unclassified sequences</taxon>
        <taxon>metagenomes</taxon>
        <taxon>organismal metagenomes</taxon>
    </lineage>
</organism>
<gene>
    <name evidence="1" type="ORF">MM415B01035_0026</name>
</gene>
<reference evidence="1" key="1">
    <citation type="submission" date="2020-03" db="EMBL/GenBank/DDBJ databases">
        <title>The deep terrestrial virosphere.</title>
        <authorList>
            <person name="Holmfeldt K."/>
            <person name="Nilsson E."/>
            <person name="Simone D."/>
            <person name="Lopez-Fernandez M."/>
            <person name="Wu X."/>
            <person name="de Brujin I."/>
            <person name="Lundin D."/>
            <person name="Andersson A."/>
            <person name="Bertilsson S."/>
            <person name="Dopson M."/>
        </authorList>
    </citation>
    <scope>NUCLEOTIDE SEQUENCE</scope>
    <source>
        <strain evidence="1">MM415B01035</strain>
    </source>
</reference>
<sequence>MHRTEGENNDSGLFTDGPPGTAVEQNWLNAVQEEICNVIEYAGLTVETAVTDTRLQLYNAILLFISGASLTGYIERPRFERIDWTHIDIHPGIYRHCGSADQMVKWDGAIRFEFGPLGSNPDSEGLLAGDVWYYLYLDDSAIVTAGTNTLTASEFVAVTTAPTWSNTKHGWYNGNDRCIFAVKTYAALAALEYFLHDGGEYVSYGACENDLALTDIDMVGANVALSIPNFGAGTQAQCVFYTNYVAAGDAGYLYYSLKDAPGGTHHRVGWCGAGTTHSVCTDRVVVDSLLEITVNFQANSNCTAAVDTLGWYIPRGM</sequence>
<dbReference type="AlphaFoldDB" id="A0A6M3IU07"/>
<protein>
    <submittedName>
        <fullName evidence="1">Putative tail fiber protein</fullName>
    </submittedName>
</protein>
<dbReference type="EMBL" id="MT141423">
    <property type="protein sequence ID" value="QJA60884.1"/>
    <property type="molecule type" value="Genomic_DNA"/>
</dbReference>
<proteinExistence type="predicted"/>